<evidence type="ECO:0000259" key="3">
    <source>
        <dbReference type="Pfam" id="PF06916"/>
    </source>
</evidence>
<feature type="transmembrane region" description="Helical" evidence="2">
    <location>
        <begin position="337"/>
        <end position="360"/>
    </location>
</feature>
<dbReference type="InterPro" id="IPR045866">
    <property type="entry name" value="FAM210A/B-like"/>
</dbReference>
<dbReference type="GeneID" id="39749015"/>
<dbReference type="OrthoDB" id="426386at2759"/>
<dbReference type="EMBL" id="BDQF01000013">
    <property type="protein sequence ID" value="GAW82278.1"/>
    <property type="molecule type" value="Genomic_DNA"/>
</dbReference>
<feature type="region of interest" description="Disordered" evidence="1">
    <location>
        <begin position="140"/>
        <end position="162"/>
    </location>
</feature>
<dbReference type="AlphaFoldDB" id="A0A1Y1JKX1"/>
<comment type="caution">
    <text evidence="4">The sequence shown here is derived from an EMBL/GenBank/DDBJ whole genome shotgun (WGS) entry which is preliminary data.</text>
</comment>
<gene>
    <name evidence="4" type="ORF">PGO_122760</name>
</gene>
<proteinExistence type="predicted"/>
<evidence type="ECO:0000256" key="2">
    <source>
        <dbReference type="SAM" id="Phobius"/>
    </source>
</evidence>
<keyword evidence="5" id="KW-1185">Reference proteome</keyword>
<dbReference type="InterPro" id="IPR009688">
    <property type="entry name" value="FAM210A/B-like_dom"/>
</dbReference>
<sequence length="438" mass="52673">MSFVNIKNLSRGGISNYCNKINFSKHSFQFWNSHLKGREGRLLPNYSSLLNSKNIYLDARNKNEHNNKHRSYNWHTFYFQNSVFHKYDHLNKLSVVSYKQQLIETINENRWIKLCANFNSISKKEKHECGYAEESEKCDKLKTAQNDSDKKEERKNGTDNIRQVREFTERKKEREKNEVPHNYTPYDRKTIYKNDRVINKNKIFKGNYFKNVHSLLLTKKIKDALNKLKDKHSYKIIMKRIKQEKNKINSVLSIYQIKKGNFKNNFNEHVYRKAIIHTKTKIFQVLKKIKINHLWIYTMKKKKKYKLRKQKLLELQEKFIKNSKLAHINVKNFFKKYGYIGLGTYFVVFLVTFCCSYFFVHFKYISLADITYWSEKTHLKKYINDDLHKKIDSLWGELIFAYIASKVTEPVRIIITILITPYIAKIIRIKRSSRIKSH</sequence>
<accession>A0A1Y1JKX1</accession>
<reference evidence="5" key="1">
    <citation type="submission" date="2017-04" db="EMBL/GenBank/DDBJ databases">
        <title>Plasmodium gonderi genome.</title>
        <authorList>
            <person name="Arisue N."/>
            <person name="Honma H."/>
            <person name="Kawai S."/>
            <person name="Tougan T."/>
            <person name="Tanabe K."/>
            <person name="Horii T."/>
        </authorList>
    </citation>
    <scope>NUCLEOTIDE SEQUENCE [LARGE SCALE GENOMIC DNA]</scope>
    <source>
        <strain evidence="5">ATCC 30045</strain>
    </source>
</reference>
<keyword evidence="2" id="KW-0472">Membrane</keyword>
<evidence type="ECO:0000313" key="4">
    <source>
        <dbReference type="EMBL" id="GAW82278.1"/>
    </source>
</evidence>
<dbReference type="GO" id="GO:0005739">
    <property type="term" value="C:mitochondrion"/>
    <property type="evidence" value="ECO:0007669"/>
    <property type="project" value="TreeGrafter"/>
</dbReference>
<dbReference type="Proteomes" id="UP000195521">
    <property type="component" value="Unassembled WGS sequence"/>
</dbReference>
<dbReference type="Pfam" id="PF06916">
    <property type="entry name" value="FAM210A-B_dom"/>
    <property type="match status" value="1"/>
</dbReference>
<name>A0A1Y1JKX1_PLAGO</name>
<dbReference type="PANTHER" id="PTHR21377:SF0">
    <property type="entry name" value="PROTEIN FAM210B, MITOCHONDRIAL"/>
    <property type="match status" value="1"/>
</dbReference>
<keyword evidence="2" id="KW-0812">Transmembrane</keyword>
<dbReference type="RefSeq" id="XP_028544867.1">
    <property type="nucleotide sequence ID" value="XM_028689066.1"/>
</dbReference>
<protein>
    <recommendedName>
        <fullName evidence="3">DUF1279 domain-containing protein</fullName>
    </recommendedName>
</protein>
<dbReference type="PANTHER" id="PTHR21377">
    <property type="entry name" value="PROTEIN FAM210B, MITOCHONDRIAL"/>
    <property type="match status" value="1"/>
</dbReference>
<evidence type="ECO:0000313" key="5">
    <source>
        <dbReference type="Proteomes" id="UP000195521"/>
    </source>
</evidence>
<organism evidence="4 5">
    <name type="scientific">Plasmodium gonderi</name>
    <dbReference type="NCBI Taxonomy" id="77519"/>
    <lineage>
        <taxon>Eukaryota</taxon>
        <taxon>Sar</taxon>
        <taxon>Alveolata</taxon>
        <taxon>Apicomplexa</taxon>
        <taxon>Aconoidasida</taxon>
        <taxon>Haemosporida</taxon>
        <taxon>Plasmodiidae</taxon>
        <taxon>Plasmodium</taxon>
        <taxon>Plasmodium (Plasmodium)</taxon>
    </lineage>
</organism>
<feature type="domain" description="DUF1279" evidence="3">
    <location>
        <begin position="329"/>
        <end position="422"/>
    </location>
</feature>
<evidence type="ECO:0000256" key="1">
    <source>
        <dbReference type="SAM" id="MobiDB-lite"/>
    </source>
</evidence>
<keyword evidence="2" id="KW-1133">Transmembrane helix</keyword>